<dbReference type="InterPro" id="IPR045122">
    <property type="entry name" value="Csc1-like"/>
</dbReference>
<feature type="transmembrane region" description="Helical" evidence="8">
    <location>
        <begin position="124"/>
        <end position="146"/>
    </location>
</feature>
<dbReference type="Pfam" id="PF12621">
    <property type="entry name" value="PHM7_ext"/>
    <property type="match status" value="1"/>
</dbReference>
<evidence type="ECO:0000256" key="5">
    <source>
        <dbReference type="ARBA" id="ARBA00022989"/>
    </source>
</evidence>
<dbReference type="EMBL" id="JASBNA010000071">
    <property type="protein sequence ID" value="KAK7678476.1"/>
    <property type="molecule type" value="Genomic_DNA"/>
</dbReference>
<evidence type="ECO:0000256" key="1">
    <source>
        <dbReference type="ARBA" id="ARBA00004141"/>
    </source>
</evidence>
<evidence type="ECO:0000259" key="10">
    <source>
        <dbReference type="Pfam" id="PF12621"/>
    </source>
</evidence>
<keyword evidence="14" id="KW-1185">Reference proteome</keyword>
<dbReference type="GO" id="GO:0005886">
    <property type="term" value="C:plasma membrane"/>
    <property type="evidence" value="ECO:0007669"/>
    <property type="project" value="TreeGrafter"/>
</dbReference>
<feature type="transmembrane region" description="Helical" evidence="8">
    <location>
        <begin position="518"/>
        <end position="547"/>
    </location>
</feature>
<sequence>MEAGTNQRFSFPGLDPGSQSSDSAGSTIDSATSASTDTFVTALVFNLAVFGIELAAFTLVRPYFPAIYQPRTYIVPEQRRIKPLASNIITWPWAVFRSDFHDIKDANGLDAYFFVRFLRMIVRILLPIWLISWAVLLPITSVNTTVEGHAGLDKFSFGNVAKDKTARYAAHLVLAWFSTFWLWYNIKREMAHFITTRQRWLIDPKNATSAQAHTVLLTGVPQRYLTESAISKLFEELPGGVRKVWLNRDLKEMPELHERRLKACAKLESAETALLNTAAKLHNKKLKADAKAAKKSGKQAPASDEAVNDGQPLTAPSVVDTERGDIPLAEKLVPKDKRPSHRLPPFSFLPFGLPLMGQKVDTIDWAREEIAETSKLLKECRRTLAKDVASSSSVAVVETNEPDSLKPESSSQTYPPLNSAFVLFNRQIAAHLAAQALTHHEPYRMAVKFTNVAPEDIIWANLNMNPYEARVRSAIGWGMTLGLIILWAFPVAFVGVVSNIHSLCATYSWLAWICKLPGVIVGIISGILPPVLLAVLMMLLPIVLRLLARFEGTQQRTGLELSLMTRYFLFQVLHSFLIVTLSSGIIAALPGLVNNPASIPTLLAQNLPKASNFFLTYVVLQGLSGTAAGFLQVVPLILYYVKLFILGSTPRSIYGIKYTGRSVAWGTLWPATTLLVVITLAYSIISPIINGLACATFFLFYQLWKYLFLWQLDQPRSGETGGLFFPKAIQHVFVGMYIQQVCLAALFFLAQNDQDHPAAIPEGALMIVLIVFTAFFHIIINNSYGPLIHSLPLTLADKSFGSLPDENREEAERKLSEQASIEETKSKPEKTPTVADTDLEVGTGASTSPNPAVDTRKSDKATVEHVPGSSEADAVSSRHSKTSDPPSIKALDEEAGPKEFYHPASVEPQRIIWLPKDQLGLAEAEVHAIREKGIEVSTENAKMDGKGQVDISGAPPGLNVE</sequence>
<evidence type="ECO:0000256" key="2">
    <source>
        <dbReference type="ARBA" id="ARBA00007779"/>
    </source>
</evidence>
<feature type="transmembrane region" description="Helical" evidence="8">
    <location>
        <begin position="728"/>
        <end position="751"/>
    </location>
</feature>
<evidence type="ECO:0000259" key="9">
    <source>
        <dbReference type="Pfam" id="PF02714"/>
    </source>
</evidence>
<organism evidence="13 14">
    <name type="scientific">Cerrena zonata</name>
    <dbReference type="NCBI Taxonomy" id="2478898"/>
    <lineage>
        <taxon>Eukaryota</taxon>
        <taxon>Fungi</taxon>
        <taxon>Dikarya</taxon>
        <taxon>Basidiomycota</taxon>
        <taxon>Agaricomycotina</taxon>
        <taxon>Agaricomycetes</taxon>
        <taxon>Polyporales</taxon>
        <taxon>Cerrenaceae</taxon>
        <taxon>Cerrena</taxon>
    </lineage>
</organism>
<dbReference type="InterPro" id="IPR032880">
    <property type="entry name" value="CSC1/OSCA1-like_N"/>
</dbReference>
<evidence type="ECO:0000313" key="14">
    <source>
        <dbReference type="Proteomes" id="UP001385951"/>
    </source>
</evidence>
<accession>A0AAW0FCZ2</accession>
<evidence type="ECO:0000256" key="3">
    <source>
        <dbReference type="ARBA" id="ARBA00022448"/>
    </source>
</evidence>
<evidence type="ECO:0008006" key="15">
    <source>
        <dbReference type="Google" id="ProtNLM"/>
    </source>
</evidence>
<name>A0AAW0FCZ2_9APHY</name>
<dbReference type="AlphaFoldDB" id="A0AAW0FCZ2"/>
<comment type="similarity">
    <text evidence="2">Belongs to the CSC1 (TC 1.A.17) family.</text>
</comment>
<feature type="transmembrane region" description="Helical" evidence="8">
    <location>
        <begin position="763"/>
        <end position="780"/>
    </location>
</feature>
<feature type="compositionally biased region" description="Basic and acidic residues" evidence="7">
    <location>
        <begin position="810"/>
        <end position="830"/>
    </location>
</feature>
<dbReference type="SUPFAM" id="SSF81321">
    <property type="entry name" value="Family A G protein-coupled receptor-like"/>
    <property type="match status" value="1"/>
</dbReference>
<feature type="region of interest" description="Disordered" evidence="7">
    <location>
        <begin position="940"/>
        <end position="961"/>
    </location>
</feature>
<feature type="transmembrane region" description="Helical" evidence="8">
    <location>
        <begin position="662"/>
        <end position="682"/>
    </location>
</feature>
<feature type="compositionally biased region" description="Basic and acidic residues" evidence="7">
    <location>
        <begin position="854"/>
        <end position="863"/>
    </location>
</feature>
<evidence type="ECO:0000259" key="12">
    <source>
        <dbReference type="Pfam" id="PF14703"/>
    </source>
</evidence>
<comment type="subcellular location">
    <subcellularLocation>
        <location evidence="1">Membrane</location>
        <topology evidence="1">Multi-pass membrane protein</topology>
    </subcellularLocation>
</comment>
<dbReference type="PANTHER" id="PTHR13018">
    <property type="entry name" value="PROBABLE MEMBRANE PROTEIN DUF221-RELATED"/>
    <property type="match status" value="1"/>
</dbReference>
<evidence type="ECO:0000259" key="11">
    <source>
        <dbReference type="Pfam" id="PF13967"/>
    </source>
</evidence>
<protein>
    <recommendedName>
        <fullName evidence="15">DUF221-domain-containing protein</fullName>
    </recommendedName>
</protein>
<feature type="domain" description="CSC1/OSCA1-like cytosolic" evidence="12">
    <location>
        <begin position="213"/>
        <end position="400"/>
    </location>
</feature>
<feature type="region of interest" description="Disordered" evidence="7">
    <location>
        <begin position="289"/>
        <end position="320"/>
    </location>
</feature>
<evidence type="ECO:0000256" key="6">
    <source>
        <dbReference type="ARBA" id="ARBA00023136"/>
    </source>
</evidence>
<dbReference type="PANTHER" id="PTHR13018:SF143">
    <property type="entry name" value="CSC1_OSCA1-LIKE 7TM REGION DOMAIN-CONTAINING PROTEIN"/>
    <property type="match status" value="1"/>
</dbReference>
<feature type="transmembrane region" description="Helical" evidence="8">
    <location>
        <begin position="613"/>
        <end position="641"/>
    </location>
</feature>
<feature type="domain" description="CSC1/OSCA1-like 7TM region" evidence="9">
    <location>
        <begin position="472"/>
        <end position="747"/>
    </location>
</feature>
<dbReference type="InterPro" id="IPR022257">
    <property type="entry name" value="PHM7_ext"/>
</dbReference>
<proteinExistence type="inferred from homology"/>
<keyword evidence="6 8" id="KW-0472">Membrane</keyword>
<feature type="compositionally biased region" description="Low complexity" evidence="7">
    <location>
        <begin position="18"/>
        <end position="29"/>
    </location>
</feature>
<dbReference type="GO" id="GO:0005227">
    <property type="term" value="F:calcium-activated cation channel activity"/>
    <property type="evidence" value="ECO:0007669"/>
    <property type="project" value="InterPro"/>
</dbReference>
<feature type="transmembrane region" description="Helical" evidence="8">
    <location>
        <begin position="474"/>
        <end position="498"/>
    </location>
</feature>
<evidence type="ECO:0000256" key="7">
    <source>
        <dbReference type="SAM" id="MobiDB-lite"/>
    </source>
</evidence>
<gene>
    <name evidence="13" type="ORF">QCA50_018536</name>
</gene>
<keyword evidence="3" id="KW-0813">Transport</keyword>
<feature type="transmembrane region" description="Helical" evidence="8">
    <location>
        <begin position="688"/>
        <end position="707"/>
    </location>
</feature>
<dbReference type="Pfam" id="PF14703">
    <property type="entry name" value="PHM7_cyt"/>
    <property type="match status" value="1"/>
</dbReference>
<evidence type="ECO:0000256" key="8">
    <source>
        <dbReference type="SAM" id="Phobius"/>
    </source>
</evidence>
<evidence type="ECO:0000313" key="13">
    <source>
        <dbReference type="EMBL" id="KAK7678476.1"/>
    </source>
</evidence>
<evidence type="ECO:0000256" key="4">
    <source>
        <dbReference type="ARBA" id="ARBA00022692"/>
    </source>
</evidence>
<feature type="transmembrane region" description="Helical" evidence="8">
    <location>
        <begin position="39"/>
        <end position="60"/>
    </location>
</feature>
<dbReference type="Pfam" id="PF13967">
    <property type="entry name" value="RSN1_TM"/>
    <property type="match status" value="1"/>
</dbReference>
<keyword evidence="4 8" id="KW-0812">Transmembrane</keyword>
<dbReference type="Proteomes" id="UP001385951">
    <property type="component" value="Unassembled WGS sequence"/>
</dbReference>
<comment type="caution">
    <text evidence="13">The sequence shown here is derived from an EMBL/GenBank/DDBJ whole genome shotgun (WGS) entry which is preliminary data.</text>
</comment>
<feature type="region of interest" description="Disordered" evidence="7">
    <location>
        <begin position="804"/>
        <end position="891"/>
    </location>
</feature>
<feature type="domain" description="CSC1/OSCA1-like N-terminal transmembrane" evidence="11">
    <location>
        <begin position="39"/>
        <end position="189"/>
    </location>
</feature>
<dbReference type="Pfam" id="PF02714">
    <property type="entry name" value="RSN1_7TM"/>
    <property type="match status" value="1"/>
</dbReference>
<keyword evidence="5 8" id="KW-1133">Transmembrane helix</keyword>
<feature type="region of interest" description="Disordered" evidence="7">
    <location>
        <begin position="1"/>
        <end position="29"/>
    </location>
</feature>
<feature type="transmembrane region" description="Helical" evidence="8">
    <location>
        <begin position="166"/>
        <end position="184"/>
    </location>
</feature>
<feature type="transmembrane region" description="Helical" evidence="8">
    <location>
        <begin position="568"/>
        <end position="593"/>
    </location>
</feature>
<dbReference type="InterPro" id="IPR003864">
    <property type="entry name" value="CSC1/OSCA1-like_7TM"/>
</dbReference>
<feature type="domain" description="10TM putative phosphate transporter extracellular tail" evidence="10">
    <location>
        <begin position="874"/>
        <end position="956"/>
    </location>
</feature>
<reference evidence="13 14" key="1">
    <citation type="submission" date="2022-09" db="EMBL/GenBank/DDBJ databases">
        <authorList>
            <person name="Palmer J.M."/>
        </authorList>
    </citation>
    <scope>NUCLEOTIDE SEQUENCE [LARGE SCALE GENOMIC DNA]</scope>
    <source>
        <strain evidence="13 14">DSM 7382</strain>
    </source>
</reference>
<dbReference type="InterPro" id="IPR027815">
    <property type="entry name" value="CSC1/OSCA1-like_cyt"/>
</dbReference>